<accession>A9NMA3</accession>
<dbReference type="InterPro" id="IPR036955">
    <property type="entry name" value="AP2/ERF_dom_sf"/>
</dbReference>
<keyword evidence="4" id="KW-0804">Transcription</keyword>
<dbReference type="PROSITE" id="PS51032">
    <property type="entry name" value="AP2_ERF"/>
    <property type="match status" value="1"/>
</dbReference>
<evidence type="ECO:0000256" key="1">
    <source>
        <dbReference type="ARBA" id="ARBA00004123"/>
    </source>
</evidence>
<evidence type="ECO:0000256" key="4">
    <source>
        <dbReference type="ARBA" id="ARBA00023163"/>
    </source>
</evidence>
<dbReference type="GO" id="GO:0003677">
    <property type="term" value="F:DNA binding"/>
    <property type="evidence" value="ECO:0007669"/>
    <property type="project" value="UniProtKB-KW"/>
</dbReference>
<dbReference type="GO" id="GO:0003700">
    <property type="term" value="F:DNA-binding transcription factor activity"/>
    <property type="evidence" value="ECO:0007669"/>
    <property type="project" value="InterPro"/>
</dbReference>
<dbReference type="CDD" id="cd00018">
    <property type="entry name" value="AP2"/>
    <property type="match status" value="1"/>
</dbReference>
<dbReference type="EMBL" id="EF082403">
    <property type="protein sequence ID" value="ABK21764.1"/>
    <property type="molecule type" value="mRNA"/>
</dbReference>
<dbReference type="SUPFAM" id="SSF54171">
    <property type="entry name" value="DNA-binding domain"/>
    <property type="match status" value="1"/>
</dbReference>
<feature type="domain" description="AP2/ERF" evidence="6">
    <location>
        <begin position="102"/>
        <end position="160"/>
    </location>
</feature>
<comment type="subcellular location">
    <subcellularLocation>
        <location evidence="1">Nucleus</location>
    </subcellularLocation>
</comment>
<dbReference type="Pfam" id="PF00847">
    <property type="entry name" value="AP2"/>
    <property type="match status" value="1"/>
</dbReference>
<evidence type="ECO:0000256" key="2">
    <source>
        <dbReference type="ARBA" id="ARBA00023015"/>
    </source>
</evidence>
<dbReference type="PRINTS" id="PR00367">
    <property type="entry name" value="ETHRSPELEMNT"/>
</dbReference>
<dbReference type="SMART" id="SM00380">
    <property type="entry name" value="AP2"/>
    <property type="match status" value="1"/>
</dbReference>
<dbReference type="AlphaFoldDB" id="A9NMA3"/>
<dbReference type="InterPro" id="IPR016177">
    <property type="entry name" value="DNA-bd_dom_sf"/>
</dbReference>
<dbReference type="PANTHER" id="PTHR31190:SF484">
    <property type="entry name" value="AP2_ERF DOMAIN-CONTAINING PROTEIN"/>
    <property type="match status" value="1"/>
</dbReference>
<keyword evidence="5" id="KW-0539">Nucleus</keyword>
<evidence type="ECO:0000259" key="6">
    <source>
        <dbReference type="PROSITE" id="PS51032"/>
    </source>
</evidence>
<evidence type="ECO:0000256" key="5">
    <source>
        <dbReference type="ARBA" id="ARBA00023242"/>
    </source>
</evidence>
<dbReference type="Gene3D" id="3.30.730.10">
    <property type="entry name" value="AP2/ERF domain"/>
    <property type="match status" value="1"/>
</dbReference>
<keyword evidence="3" id="KW-0238">DNA-binding</keyword>
<dbReference type="GO" id="GO:0005634">
    <property type="term" value="C:nucleus"/>
    <property type="evidence" value="ECO:0007669"/>
    <property type="project" value="UniProtKB-SubCell"/>
</dbReference>
<keyword evidence="2" id="KW-0805">Transcription regulation</keyword>
<evidence type="ECO:0000256" key="3">
    <source>
        <dbReference type="ARBA" id="ARBA00023125"/>
    </source>
</evidence>
<dbReference type="InterPro" id="IPR001471">
    <property type="entry name" value="AP2/ERF_dom"/>
</dbReference>
<dbReference type="PANTHER" id="PTHR31190">
    <property type="entry name" value="DNA-BINDING DOMAIN"/>
    <property type="match status" value="1"/>
</dbReference>
<proteinExistence type="evidence at transcript level"/>
<name>A9NMA3_PICSI</name>
<dbReference type="FunFam" id="3.30.730.10:FF:000001">
    <property type="entry name" value="Ethylene-responsive transcription factor 2"/>
    <property type="match status" value="1"/>
</dbReference>
<dbReference type="GO" id="GO:0009873">
    <property type="term" value="P:ethylene-activated signaling pathway"/>
    <property type="evidence" value="ECO:0007669"/>
    <property type="project" value="InterPro"/>
</dbReference>
<organism evidence="7">
    <name type="scientific">Picea sitchensis</name>
    <name type="common">Sitka spruce</name>
    <name type="synonym">Pinus sitchensis</name>
    <dbReference type="NCBI Taxonomy" id="3332"/>
    <lineage>
        <taxon>Eukaryota</taxon>
        <taxon>Viridiplantae</taxon>
        <taxon>Streptophyta</taxon>
        <taxon>Embryophyta</taxon>
        <taxon>Tracheophyta</taxon>
        <taxon>Spermatophyta</taxon>
        <taxon>Pinopsida</taxon>
        <taxon>Pinidae</taxon>
        <taxon>Conifers I</taxon>
        <taxon>Pinales</taxon>
        <taxon>Pinaceae</taxon>
        <taxon>Picea</taxon>
    </lineage>
</organism>
<protein>
    <recommendedName>
        <fullName evidence="6">AP2/ERF domain-containing protein</fullName>
    </recommendedName>
</protein>
<dbReference type="InterPro" id="IPR044808">
    <property type="entry name" value="ERF_plant"/>
</dbReference>
<reference evidence="7" key="1">
    <citation type="journal article" date="2008" name="BMC Genomics">
        <title>A conifer genomics resource of 200,000 spruce (Picea spp.) ESTs and 6,464 high-quality, sequence-finished full-length cDNAs for Sitka spruce (Picea sitchensis).</title>
        <authorList>
            <person name="Ralph S.G."/>
            <person name="Chun H.J."/>
            <person name="Kolosova N."/>
            <person name="Cooper D."/>
            <person name="Oddy C."/>
            <person name="Ritland C.E."/>
            <person name="Kirkpatrick R."/>
            <person name="Moore R."/>
            <person name="Barber S."/>
            <person name="Holt R.A."/>
            <person name="Jones S.J."/>
            <person name="Marra M.A."/>
            <person name="Douglas C.J."/>
            <person name="Ritland K."/>
            <person name="Bohlmann J."/>
        </authorList>
    </citation>
    <scope>NUCLEOTIDE SEQUENCE</scope>
    <source>
        <tissue evidence="7">Bark</tissue>
    </source>
</reference>
<sequence>MDVAGGVSNNINMKMLNMLELIRHHLLDVEDEIDIIDLQRGNQVLASGSRLTSDGNKFAEAQDYSSSSSVCPVIRREDAFNVKPQAHDEDNGENKQISRASHYRGVRRRPWGKFAAEIRDPAKKGARVWLGTFNTAEEAAHAYDRAAFRIRGARALVNFPLAFASNSENGSAVSHMGQKRKRGNGGGGTLDLGACGWIMEKLICLS</sequence>
<evidence type="ECO:0000313" key="7">
    <source>
        <dbReference type="EMBL" id="ABK21764.1"/>
    </source>
</evidence>